<name>A0A158SVP4_HAEIF</name>
<dbReference type="Proteomes" id="UP000050700">
    <property type="component" value="Unassembled WGS sequence"/>
</dbReference>
<comment type="caution">
    <text evidence="1">The sequence shown here is derived from an EMBL/GenBank/DDBJ whole genome shotgun (WGS) entry which is preliminary data.</text>
</comment>
<proteinExistence type="predicted"/>
<evidence type="ECO:0000313" key="2">
    <source>
        <dbReference type="Proteomes" id="UP000050700"/>
    </source>
</evidence>
<sequence>MFLLSSSSEDAGAIFLYQIISVVHASQRVPYFTKNT</sequence>
<evidence type="ECO:0000313" key="1">
    <source>
        <dbReference type="EMBL" id="KIS34938.1"/>
    </source>
</evidence>
<gene>
    <name evidence="1" type="ORF">NTHI1209_00541</name>
</gene>
<protein>
    <submittedName>
        <fullName evidence="1">Uncharacterized protein</fullName>
    </submittedName>
</protein>
<accession>A0A158SVP4</accession>
<dbReference type="EMBL" id="JMQP01000002">
    <property type="protein sequence ID" value="KIS34938.1"/>
    <property type="molecule type" value="Genomic_DNA"/>
</dbReference>
<reference evidence="1 2" key="1">
    <citation type="submission" date="2014-05" db="EMBL/GenBank/DDBJ databases">
        <title>Methylome analysis of the phasevarions of Haemophilus influenzae.</title>
        <authorList>
            <person name="Atack J.M."/>
            <person name="Fox K.L."/>
            <person name="Power P.M."/>
            <person name="Clark T."/>
            <person name="Jurcisek J."/>
            <person name="Korlach J."/>
            <person name="Bakaletz L.O."/>
            <person name="Jennings M.P."/>
        </authorList>
    </citation>
    <scope>NUCLEOTIDE SEQUENCE [LARGE SCALE GENOMIC DNA]</scope>
    <source>
        <strain evidence="1 2">1209</strain>
    </source>
</reference>
<dbReference type="AlphaFoldDB" id="A0A158SVP4"/>
<organism evidence="1 2">
    <name type="scientific">Haemophilus influenzae</name>
    <dbReference type="NCBI Taxonomy" id="727"/>
    <lineage>
        <taxon>Bacteria</taxon>
        <taxon>Pseudomonadati</taxon>
        <taxon>Pseudomonadota</taxon>
        <taxon>Gammaproteobacteria</taxon>
        <taxon>Pasteurellales</taxon>
        <taxon>Pasteurellaceae</taxon>
        <taxon>Haemophilus</taxon>
    </lineage>
</organism>